<evidence type="ECO:0000313" key="2">
    <source>
        <dbReference type="Proteomes" id="UP000009319"/>
    </source>
</evidence>
<dbReference type="HOGENOM" id="CLU_155892_0_0_5"/>
<name>K0PGK2_9HYPH</name>
<dbReference type="STRING" id="1211777.BN77_2775"/>
<protein>
    <recommendedName>
        <fullName evidence="3">ABM domain-containing protein</fullName>
    </recommendedName>
</protein>
<sequence>MQYRRRRKGIFEPRRTPICLSLVSYRIRDEGEKMSTIALLIVRADVPNEADRAPFDRWYDSHMPDALRAFGALQAWRTWSRTDPSKHTAFYEFPSLEAANACIQSPGNEFDAMWGRRATRTRDVVEVVQRLAISN</sequence>
<dbReference type="InterPro" id="IPR011008">
    <property type="entry name" value="Dimeric_a/b-barrel"/>
</dbReference>
<dbReference type="EMBL" id="CANI01000018">
    <property type="protein sequence ID" value="CCM75611.1"/>
    <property type="molecule type" value="Genomic_DNA"/>
</dbReference>
<proteinExistence type="predicted"/>
<keyword evidence="2" id="KW-1185">Reference proteome</keyword>
<dbReference type="Proteomes" id="UP000009319">
    <property type="component" value="Unassembled WGS sequence"/>
</dbReference>
<evidence type="ECO:0008006" key="3">
    <source>
        <dbReference type="Google" id="ProtNLM"/>
    </source>
</evidence>
<comment type="caution">
    <text evidence="1">The sequence shown here is derived from an EMBL/GenBank/DDBJ whole genome shotgun (WGS) entry which is preliminary data.</text>
</comment>
<dbReference type="SUPFAM" id="SSF54909">
    <property type="entry name" value="Dimeric alpha+beta barrel"/>
    <property type="match status" value="1"/>
</dbReference>
<evidence type="ECO:0000313" key="1">
    <source>
        <dbReference type="EMBL" id="CCM75611.1"/>
    </source>
</evidence>
<dbReference type="eggNOG" id="ENOG502ZN0I">
    <property type="taxonomic scope" value="Bacteria"/>
</dbReference>
<reference evidence="1 2" key="1">
    <citation type="journal article" date="2013" name="Genome Announc.">
        <title>Draft Genome Sequence of Rhizobium mesoamericanum STM3625, a Nitrogen-Fixing Symbiont of Mimosa pudica Isolated in French Guiana (South America).</title>
        <authorList>
            <person name="Moulin L."/>
            <person name="Mornico D."/>
            <person name="Melkonian R."/>
            <person name="Klonowska A."/>
        </authorList>
    </citation>
    <scope>NUCLEOTIDE SEQUENCE [LARGE SCALE GENOMIC DNA]</scope>
    <source>
        <strain evidence="1 2">STM3625</strain>
    </source>
</reference>
<dbReference type="AlphaFoldDB" id="K0PGK2"/>
<organism evidence="1 2">
    <name type="scientific">Rhizobium mesoamericanum STM3625</name>
    <dbReference type="NCBI Taxonomy" id="1211777"/>
    <lineage>
        <taxon>Bacteria</taxon>
        <taxon>Pseudomonadati</taxon>
        <taxon>Pseudomonadota</taxon>
        <taxon>Alphaproteobacteria</taxon>
        <taxon>Hyphomicrobiales</taxon>
        <taxon>Rhizobiaceae</taxon>
        <taxon>Rhizobium/Agrobacterium group</taxon>
        <taxon>Rhizobium</taxon>
    </lineage>
</organism>
<accession>K0PGK2</accession>
<gene>
    <name evidence="1" type="ORF">BN77_2775</name>
</gene>